<organism evidence="1 2">
    <name type="scientific">Cryptococcus floricola</name>
    <dbReference type="NCBI Taxonomy" id="2591691"/>
    <lineage>
        <taxon>Eukaryota</taxon>
        <taxon>Fungi</taxon>
        <taxon>Dikarya</taxon>
        <taxon>Basidiomycota</taxon>
        <taxon>Agaricomycotina</taxon>
        <taxon>Tremellomycetes</taxon>
        <taxon>Tremellales</taxon>
        <taxon>Cryptococcaceae</taxon>
        <taxon>Cryptococcus</taxon>
    </lineage>
</organism>
<evidence type="ECO:0000313" key="2">
    <source>
        <dbReference type="Proteomes" id="UP000322245"/>
    </source>
</evidence>
<proteinExistence type="predicted"/>
<reference evidence="1 2" key="1">
    <citation type="submission" date="2017-05" db="EMBL/GenBank/DDBJ databases">
        <title>The Genome Sequence of Tsuchiyaea wingfieldii DSM 27421.</title>
        <authorList>
            <person name="Cuomo C."/>
            <person name="Passer A."/>
            <person name="Billmyre B."/>
            <person name="Heitman J."/>
        </authorList>
    </citation>
    <scope>NUCLEOTIDE SEQUENCE [LARGE SCALE GENOMIC DNA]</scope>
    <source>
        <strain evidence="1 2">DSM 27421</strain>
    </source>
</reference>
<keyword evidence="2" id="KW-1185">Reference proteome</keyword>
<gene>
    <name evidence="1" type="ORF">B9479_007984</name>
</gene>
<accession>A0A5D3AM37</accession>
<comment type="caution">
    <text evidence="1">The sequence shown here is derived from an EMBL/GenBank/DDBJ whole genome shotgun (WGS) entry which is preliminary data.</text>
</comment>
<dbReference type="EMBL" id="NIDF01000238">
    <property type="protein sequence ID" value="TYJ51449.1"/>
    <property type="molecule type" value="Genomic_DNA"/>
</dbReference>
<name>A0A5D3AM37_9TREE</name>
<dbReference type="AlphaFoldDB" id="A0A5D3AM37"/>
<protein>
    <submittedName>
        <fullName evidence="1">Uncharacterized protein</fullName>
    </submittedName>
</protein>
<sequence>TIIFEDHATAMMCNSAVSAFLAQGLDSPPMEWYGYPSSSQDHSSAHRLLFYGRAPTLVHLPHKFLEGLTYRAVENDDQVVVTFQAMLGPSGVLSIQLPKWDSQRRCRFYLPNYHLRPICQMVKPPVLVIDDYHNVCLDGIVSPFQRGIAMRLRVDPGMGTRSIAQTDEVVQFLSNHMRRTREPLFYIIYNFRMDEAIYDHCDGKQVRDLILNRAFAARSQSPQKRIVRLEVIMQGPQSDAATVES</sequence>
<feature type="non-terminal residue" evidence="1">
    <location>
        <position position="1"/>
    </location>
</feature>
<evidence type="ECO:0000313" key="1">
    <source>
        <dbReference type="EMBL" id="TYJ51449.1"/>
    </source>
</evidence>
<dbReference type="Proteomes" id="UP000322245">
    <property type="component" value="Unassembled WGS sequence"/>
</dbReference>